<gene>
    <name evidence="2" type="ORF">CW895_13730</name>
</gene>
<protein>
    <submittedName>
        <fullName evidence="2">Phage terminase small subunit P27 family</fullName>
    </submittedName>
</protein>
<dbReference type="AlphaFoldDB" id="A0A823ITX4"/>
<accession>A0A823ITX4</accession>
<evidence type="ECO:0000256" key="1">
    <source>
        <dbReference type="SAM" id="MobiDB-lite"/>
    </source>
</evidence>
<dbReference type="NCBIfam" id="TIGR01558">
    <property type="entry name" value="sm_term_P27"/>
    <property type="match status" value="1"/>
</dbReference>
<name>A0A823ITX4_LISMN</name>
<dbReference type="Pfam" id="PF05119">
    <property type="entry name" value="Terminase_4"/>
    <property type="match status" value="1"/>
</dbReference>
<feature type="compositionally biased region" description="Basic and acidic residues" evidence="1">
    <location>
        <begin position="24"/>
        <end position="46"/>
    </location>
</feature>
<sequence>MPMPAKSARLKLLHGNTGKQNTNELKKRAKNEERMKMPTDKLRSPPWLDKEGREAFLFVVKELTEIDVAGNADLHTIALYADFYSQYLKYRRLVKAKGNWVGGRPNPFIAKMDSAAKQMRAYSADLGLSPVARSRLAIKLAEEDETEWT</sequence>
<evidence type="ECO:0000313" key="2">
    <source>
        <dbReference type="EMBL" id="EAG9354854.1"/>
    </source>
</evidence>
<dbReference type="EMBL" id="AABEKN010000006">
    <property type="protein sequence ID" value="EAG9354854.1"/>
    <property type="molecule type" value="Genomic_DNA"/>
</dbReference>
<evidence type="ECO:0000313" key="3">
    <source>
        <dbReference type="Proteomes" id="UP000524387"/>
    </source>
</evidence>
<organism evidence="2 3">
    <name type="scientific">Listeria monocytogenes</name>
    <dbReference type="NCBI Taxonomy" id="1639"/>
    <lineage>
        <taxon>Bacteria</taxon>
        <taxon>Bacillati</taxon>
        <taxon>Bacillota</taxon>
        <taxon>Bacilli</taxon>
        <taxon>Bacillales</taxon>
        <taxon>Listeriaceae</taxon>
        <taxon>Listeria</taxon>
    </lineage>
</organism>
<dbReference type="Proteomes" id="UP000524387">
    <property type="component" value="Unassembled WGS sequence"/>
</dbReference>
<proteinExistence type="predicted"/>
<reference evidence="2 3" key="1">
    <citation type="submission" date="2019-04" db="EMBL/GenBank/DDBJ databases">
        <authorList>
            <consortium name="GenomeTrakr network: Whole genome sequencing for foodborne pathogen traceback"/>
        </authorList>
    </citation>
    <scope>NUCLEOTIDE SEQUENCE [LARGE SCALE GENOMIC DNA]</scope>
    <source>
        <strain evidence="2 3">CFSAN072502</strain>
    </source>
</reference>
<dbReference type="RefSeq" id="WP_031645223.1">
    <property type="nucleotide sequence ID" value="NZ_CP090057.1"/>
</dbReference>
<dbReference type="InterPro" id="IPR006448">
    <property type="entry name" value="Phage_term_ssu_P27"/>
</dbReference>
<feature type="region of interest" description="Disordered" evidence="1">
    <location>
        <begin position="1"/>
        <end position="46"/>
    </location>
</feature>
<comment type="caution">
    <text evidence="2">The sequence shown here is derived from an EMBL/GenBank/DDBJ whole genome shotgun (WGS) entry which is preliminary data.</text>
</comment>